<reference evidence="2 3" key="1">
    <citation type="submission" date="2024-04" db="EMBL/GenBank/DDBJ databases">
        <title>Phyllosticta paracitricarpa is synonymous to the EU quarantine fungus P. citricarpa based on phylogenomic analyses.</title>
        <authorList>
            <consortium name="Lawrence Berkeley National Laboratory"/>
            <person name="Van Ingen-Buijs V.A."/>
            <person name="Van Westerhoven A.C."/>
            <person name="Haridas S."/>
            <person name="Skiadas P."/>
            <person name="Martin F."/>
            <person name="Groenewald J.Z."/>
            <person name="Crous P.W."/>
            <person name="Seidl M.F."/>
        </authorList>
    </citation>
    <scope>NUCLEOTIDE SEQUENCE [LARGE SCALE GENOMIC DNA]</scope>
    <source>
        <strain evidence="2 3">CBS 123371</strain>
    </source>
</reference>
<keyword evidence="3" id="KW-1185">Reference proteome</keyword>
<evidence type="ECO:0000313" key="2">
    <source>
        <dbReference type="EMBL" id="KAK7520513.1"/>
    </source>
</evidence>
<evidence type="ECO:0000313" key="3">
    <source>
        <dbReference type="Proteomes" id="UP001363622"/>
    </source>
</evidence>
<comment type="caution">
    <text evidence="2">The sequence shown here is derived from an EMBL/GenBank/DDBJ whole genome shotgun (WGS) entry which is preliminary data.</text>
</comment>
<dbReference type="PANTHER" id="PTHR37577:SF1">
    <property type="entry name" value="INTEGRAL MEMBRANE PROTEIN"/>
    <property type="match status" value="1"/>
</dbReference>
<feature type="transmembrane region" description="Helical" evidence="1">
    <location>
        <begin position="164"/>
        <end position="183"/>
    </location>
</feature>
<keyword evidence="1" id="KW-0812">Transmembrane</keyword>
<feature type="transmembrane region" description="Helical" evidence="1">
    <location>
        <begin position="24"/>
        <end position="50"/>
    </location>
</feature>
<evidence type="ECO:0000256" key="1">
    <source>
        <dbReference type="SAM" id="Phobius"/>
    </source>
</evidence>
<accession>A0ABR1KSK7</accession>
<dbReference type="PANTHER" id="PTHR37577">
    <property type="entry name" value="INTEGRAL MEMBRANE PROTEIN"/>
    <property type="match status" value="1"/>
</dbReference>
<gene>
    <name evidence="2" type="ORF">IWZ03DRAFT_438034</name>
</gene>
<feature type="transmembrane region" description="Helical" evidence="1">
    <location>
        <begin position="93"/>
        <end position="114"/>
    </location>
</feature>
<name>A0ABR1KSK7_9PEZI</name>
<keyword evidence="1" id="KW-0472">Membrane</keyword>
<dbReference type="EMBL" id="JBBPHU010000003">
    <property type="protein sequence ID" value="KAK7520513.1"/>
    <property type="molecule type" value="Genomic_DNA"/>
</dbReference>
<proteinExistence type="predicted"/>
<feature type="transmembrane region" description="Helical" evidence="1">
    <location>
        <begin position="212"/>
        <end position="234"/>
    </location>
</feature>
<protein>
    <submittedName>
        <fullName evidence="2">Uncharacterized protein</fullName>
    </submittedName>
</protein>
<organism evidence="2 3">
    <name type="scientific">Phyllosticta citriasiana</name>
    <dbReference type="NCBI Taxonomy" id="595635"/>
    <lineage>
        <taxon>Eukaryota</taxon>
        <taxon>Fungi</taxon>
        <taxon>Dikarya</taxon>
        <taxon>Ascomycota</taxon>
        <taxon>Pezizomycotina</taxon>
        <taxon>Dothideomycetes</taxon>
        <taxon>Dothideomycetes incertae sedis</taxon>
        <taxon>Botryosphaeriales</taxon>
        <taxon>Phyllostictaceae</taxon>
        <taxon>Phyllosticta</taxon>
    </lineage>
</organism>
<feature type="transmembrane region" description="Helical" evidence="1">
    <location>
        <begin position="129"/>
        <end position="152"/>
    </location>
</feature>
<sequence>MGFPIVNFASLSAEQEKCQVDSDIAGLGVIAAFVVAAVMTTGLAVCAAILDILQGDSDAVLPAKTVKRLHDRWGVGLSVKGRYSLTRKMIDRVTLSLADQQLLTGFAIMISFWLRYNDYNDHHRNHVDLVMYLSCLSSSSHLASVITLKKYFKEHSMTARLRMVLIFLYALFLTSSIIITMPFPPFYQALVFFLNHVFRCDDFDCANTLPYIVFYFLTVAFVFYPFWVAFCQVFEGARRLSQSAICTVASCLASLCPRRLDLHTRIAKRWPASGRALSSVGRGLIAGSWFVLFGNLHLAFVQQLFFVSISLAFVFLQKFAEPPQTEDDEGPRLCGLNLPSTNVFGFGEILSLIMLVQPAFSAVSTYYELQNERREAENACEEDYHPRPPTPSAVV</sequence>
<keyword evidence="1" id="KW-1133">Transmembrane helix</keyword>
<dbReference type="InterPro" id="IPR053018">
    <property type="entry name" value="Elsinochrome_Biosynth-Asso"/>
</dbReference>
<dbReference type="Proteomes" id="UP001363622">
    <property type="component" value="Unassembled WGS sequence"/>
</dbReference>